<dbReference type="InterPro" id="IPR026881">
    <property type="entry name" value="WYL_dom"/>
</dbReference>
<reference evidence="4 5" key="1">
    <citation type="submission" date="2016-08" db="EMBL/GenBank/DDBJ databases">
        <title>Draft genome of Fabibacter sp. strain SK-8.</title>
        <authorList>
            <person name="Wong S.-K."/>
            <person name="Hamasaki K."/>
            <person name="Yoshizawa S."/>
        </authorList>
    </citation>
    <scope>NUCLEOTIDE SEQUENCE [LARGE SCALE GENOMIC DNA]</scope>
    <source>
        <strain evidence="4 5">SK-8</strain>
    </source>
</reference>
<proteinExistence type="predicted"/>
<evidence type="ECO:0000256" key="1">
    <source>
        <dbReference type="ARBA" id="ARBA00023015"/>
    </source>
</evidence>
<dbReference type="Pfam" id="PF08279">
    <property type="entry name" value="HTH_11"/>
    <property type="match status" value="1"/>
</dbReference>
<dbReference type="EMBL" id="MDGQ01000005">
    <property type="protein sequence ID" value="OEK05393.1"/>
    <property type="molecule type" value="Genomic_DNA"/>
</dbReference>
<accession>A0A1E5T1Y7</accession>
<evidence type="ECO:0000313" key="4">
    <source>
        <dbReference type="EMBL" id="OEK05393.1"/>
    </source>
</evidence>
<dbReference type="Pfam" id="PF13280">
    <property type="entry name" value="WYL"/>
    <property type="match status" value="1"/>
</dbReference>
<evidence type="ECO:0000256" key="2">
    <source>
        <dbReference type="ARBA" id="ARBA00023163"/>
    </source>
</evidence>
<dbReference type="Gene3D" id="1.10.10.10">
    <property type="entry name" value="Winged helix-like DNA-binding domain superfamily/Winged helix DNA-binding domain"/>
    <property type="match status" value="1"/>
</dbReference>
<dbReference type="STRING" id="1563681.BFP71_18555"/>
<evidence type="ECO:0000259" key="3">
    <source>
        <dbReference type="PROSITE" id="PS51000"/>
    </source>
</evidence>
<dbReference type="PROSITE" id="PS51000">
    <property type="entry name" value="HTH_DEOR_2"/>
    <property type="match status" value="1"/>
</dbReference>
<dbReference type="GO" id="GO:0003677">
    <property type="term" value="F:DNA binding"/>
    <property type="evidence" value="ECO:0007669"/>
    <property type="project" value="UniProtKB-KW"/>
</dbReference>
<dbReference type="RefSeq" id="WP_069836897.1">
    <property type="nucleotide sequence ID" value="NZ_MDGQ01000005.1"/>
</dbReference>
<dbReference type="InterPro" id="IPR001034">
    <property type="entry name" value="DeoR_HTH"/>
</dbReference>
<gene>
    <name evidence="4" type="ORF">BFP71_18555</name>
</gene>
<dbReference type="InterPro" id="IPR051534">
    <property type="entry name" value="CBASS_pafABC_assoc_protein"/>
</dbReference>
<keyword evidence="5" id="KW-1185">Reference proteome</keyword>
<protein>
    <submittedName>
        <fullName evidence="4">DNA-binding transcriptional regulator</fullName>
    </submittedName>
</protein>
<feature type="domain" description="HTH deoR-type" evidence="3">
    <location>
        <begin position="3"/>
        <end position="58"/>
    </location>
</feature>
<dbReference type="InterPro" id="IPR036390">
    <property type="entry name" value="WH_DNA-bd_sf"/>
</dbReference>
<dbReference type="PROSITE" id="PS52050">
    <property type="entry name" value="WYL"/>
    <property type="match status" value="1"/>
</dbReference>
<dbReference type="InterPro" id="IPR036388">
    <property type="entry name" value="WH-like_DNA-bd_sf"/>
</dbReference>
<evidence type="ECO:0000313" key="5">
    <source>
        <dbReference type="Proteomes" id="UP000095552"/>
    </source>
</evidence>
<dbReference type="PANTHER" id="PTHR34580:SF1">
    <property type="entry name" value="PROTEIN PAFC"/>
    <property type="match status" value="1"/>
</dbReference>
<sequence>MNHLSRLLSILTILKSKRVVTGNELAKKFEVSLRTIYRDIKKLEESGVPVITIEGRGYSIMDGYMVAPIMFDEMEVNALITAEQLIAKTNDDSLIQHFEKTLQKIKSVFKSSLQTKGEMLESKMRVFKNDPDPTRTSSLSHVQMAIINFKMIEMTYQAKGKETTWRKIEPLAIYSFNEKWIVLGWCHLREDYRAFRLDRIQNFRILDEVFQDRHFDLAQYFVRCSEIDYNP</sequence>
<dbReference type="AlphaFoldDB" id="A0A1E5T1Y7"/>
<dbReference type="PANTHER" id="PTHR34580">
    <property type="match status" value="1"/>
</dbReference>
<dbReference type="OrthoDB" id="9815009at2"/>
<dbReference type="SUPFAM" id="SSF46785">
    <property type="entry name" value="Winged helix' DNA-binding domain"/>
    <property type="match status" value="1"/>
</dbReference>
<keyword evidence="4" id="KW-0238">DNA-binding</keyword>
<keyword evidence="1" id="KW-0805">Transcription regulation</keyword>
<organism evidence="4 5">
    <name type="scientific">Roseivirga misakiensis</name>
    <dbReference type="NCBI Taxonomy" id="1563681"/>
    <lineage>
        <taxon>Bacteria</taxon>
        <taxon>Pseudomonadati</taxon>
        <taxon>Bacteroidota</taxon>
        <taxon>Cytophagia</taxon>
        <taxon>Cytophagales</taxon>
        <taxon>Roseivirgaceae</taxon>
        <taxon>Roseivirga</taxon>
    </lineage>
</organism>
<name>A0A1E5T1Y7_9BACT</name>
<dbReference type="InterPro" id="IPR013196">
    <property type="entry name" value="HTH_11"/>
</dbReference>
<keyword evidence="2" id="KW-0804">Transcription</keyword>
<dbReference type="GO" id="GO:0003700">
    <property type="term" value="F:DNA-binding transcription factor activity"/>
    <property type="evidence" value="ECO:0007669"/>
    <property type="project" value="InterPro"/>
</dbReference>
<comment type="caution">
    <text evidence="4">The sequence shown here is derived from an EMBL/GenBank/DDBJ whole genome shotgun (WGS) entry which is preliminary data.</text>
</comment>
<dbReference type="Proteomes" id="UP000095552">
    <property type="component" value="Unassembled WGS sequence"/>
</dbReference>
<dbReference type="SMART" id="SM00420">
    <property type="entry name" value="HTH_DEOR"/>
    <property type="match status" value="1"/>
</dbReference>